<dbReference type="AlphaFoldDB" id="A0A086T0Y4"/>
<dbReference type="STRING" id="857340.A0A086T0Y4"/>
<evidence type="ECO:0000256" key="1">
    <source>
        <dbReference type="SAM" id="Coils"/>
    </source>
</evidence>
<dbReference type="EMBL" id="JPKY01000079">
    <property type="protein sequence ID" value="KFH43016.1"/>
    <property type="molecule type" value="Genomic_DNA"/>
</dbReference>
<sequence length="469" mass="52997">MASSNKAESSLGANPTRSGQETRPYRCSVPATDYTTSWCCNWTRPSSGILTEHDLDLLRHVNCSYLSSDKPPTLLALKQHAQSLAILIRKLCISTTFGIPNRDNRAQADKEGSSRLRFKENEAFDWLNNLDVPYTTEDRGHHMPLYYIRNDVLGESDVSGPTYHCPLVSEQDQNGTQSGNHAAPQKRMPRMTHHALMRHANECLEILDHEFSATGGLLGVLPTTAAEDKDEMAGARNTLLGQWLLHHQHLVARMHELEIGYANALDALAGEAVVPGQLLSKASFEARSGGKQVSFPQDRYVLVNAGDDVTRQIHELLDERENEMEDREWKHRGRGVSGDRMWEKPQDGQGDDIARGLVAVDVMSRFYRVKGRGHDSPIFLLPAVEEHDGTVQTREMERNPTVVSVLTPRWPLRVSEWEKKYRGRLDRASEIEVEHHKLTMERDGLRKKLEEKEKALAERARDSASEMEE</sequence>
<evidence type="ECO:0000313" key="4">
    <source>
        <dbReference type="Proteomes" id="UP000029964"/>
    </source>
</evidence>
<reference evidence="4" key="1">
    <citation type="journal article" date="2014" name="Genome Announc.">
        <title>Genome sequence and annotation of Acremonium chrysogenum, producer of the beta-lactam antibiotic cephalosporin C.</title>
        <authorList>
            <person name="Terfehr D."/>
            <person name="Dahlmann T.A."/>
            <person name="Specht T."/>
            <person name="Zadra I."/>
            <person name="Kuernsteiner H."/>
            <person name="Kueck U."/>
        </authorList>
    </citation>
    <scope>NUCLEOTIDE SEQUENCE [LARGE SCALE GENOMIC DNA]</scope>
    <source>
        <strain evidence="4">ATCC 11550 / CBS 779.69 / DSM 880 / IAM 14645 / JCM 23072 / IMI 49137</strain>
    </source>
</reference>
<comment type="caution">
    <text evidence="3">The sequence shown here is derived from an EMBL/GenBank/DDBJ whole genome shotgun (WGS) entry which is preliminary data.</text>
</comment>
<feature type="region of interest" description="Disordered" evidence="2">
    <location>
        <begin position="328"/>
        <end position="348"/>
    </location>
</feature>
<feature type="coiled-coil region" evidence="1">
    <location>
        <begin position="435"/>
        <end position="466"/>
    </location>
</feature>
<feature type="compositionally biased region" description="Polar residues" evidence="2">
    <location>
        <begin position="1"/>
        <end position="21"/>
    </location>
</feature>
<keyword evidence="4" id="KW-1185">Reference proteome</keyword>
<name>A0A086T0Y4_HAPC1</name>
<gene>
    <name evidence="3" type="ORF">ACRE_062440</name>
</gene>
<protein>
    <submittedName>
        <fullName evidence="3">Uncharacterized protein</fullName>
    </submittedName>
</protein>
<evidence type="ECO:0000313" key="3">
    <source>
        <dbReference type="EMBL" id="KFH43016.1"/>
    </source>
</evidence>
<dbReference type="Proteomes" id="UP000029964">
    <property type="component" value="Unassembled WGS sequence"/>
</dbReference>
<keyword evidence="1" id="KW-0175">Coiled coil</keyword>
<proteinExistence type="predicted"/>
<dbReference type="HOGENOM" id="CLU_027503_1_0_1"/>
<dbReference type="OrthoDB" id="5413531at2759"/>
<accession>A0A086T0Y4</accession>
<feature type="region of interest" description="Disordered" evidence="2">
    <location>
        <begin position="1"/>
        <end position="25"/>
    </location>
</feature>
<evidence type="ECO:0000256" key="2">
    <source>
        <dbReference type="SAM" id="MobiDB-lite"/>
    </source>
</evidence>
<organism evidence="3 4">
    <name type="scientific">Hapsidospora chrysogenum (strain ATCC 11550 / CBS 779.69 / DSM 880 / IAM 14645 / JCM 23072 / IMI 49137)</name>
    <name type="common">Acremonium chrysogenum</name>
    <dbReference type="NCBI Taxonomy" id="857340"/>
    <lineage>
        <taxon>Eukaryota</taxon>
        <taxon>Fungi</taxon>
        <taxon>Dikarya</taxon>
        <taxon>Ascomycota</taxon>
        <taxon>Pezizomycotina</taxon>
        <taxon>Sordariomycetes</taxon>
        <taxon>Hypocreomycetidae</taxon>
        <taxon>Hypocreales</taxon>
        <taxon>Bionectriaceae</taxon>
        <taxon>Hapsidospora</taxon>
    </lineage>
</organism>